<organism evidence="7 8">
    <name type="scientific">Bremia lactucae</name>
    <name type="common">Lettuce downy mildew</name>
    <dbReference type="NCBI Taxonomy" id="4779"/>
    <lineage>
        <taxon>Eukaryota</taxon>
        <taxon>Sar</taxon>
        <taxon>Stramenopiles</taxon>
        <taxon>Oomycota</taxon>
        <taxon>Peronosporomycetes</taxon>
        <taxon>Peronosporales</taxon>
        <taxon>Peronosporaceae</taxon>
        <taxon>Bremia</taxon>
    </lineage>
</organism>
<evidence type="ECO:0000256" key="5">
    <source>
        <dbReference type="ARBA" id="ARBA00023006"/>
    </source>
</evidence>
<evidence type="ECO:0000256" key="3">
    <source>
        <dbReference type="ARBA" id="ARBA00022679"/>
    </source>
</evidence>
<dbReference type="GO" id="GO:0032446">
    <property type="term" value="P:protein modification by small protein conjugation"/>
    <property type="evidence" value="ECO:0007669"/>
    <property type="project" value="TreeGrafter"/>
</dbReference>
<reference evidence="7 8" key="1">
    <citation type="journal article" date="2021" name="Genome Biol.">
        <title>AFLAP: assembly-free linkage analysis pipeline using k-mers from genome sequencing data.</title>
        <authorList>
            <person name="Fletcher K."/>
            <person name="Zhang L."/>
            <person name="Gil J."/>
            <person name="Han R."/>
            <person name="Cavanaugh K."/>
            <person name="Michelmore R."/>
        </authorList>
    </citation>
    <scope>NUCLEOTIDE SEQUENCE [LARGE SCALE GENOMIC DNA]</scope>
    <source>
        <strain evidence="7 8">SF5</strain>
    </source>
</reference>
<dbReference type="Gene3D" id="3.30.1460.50">
    <property type="match status" value="1"/>
</dbReference>
<evidence type="ECO:0000313" key="7">
    <source>
        <dbReference type="EMBL" id="TDH68854.1"/>
    </source>
</evidence>
<keyword evidence="8" id="KW-1185">Reference proteome</keyword>
<dbReference type="GO" id="GO:0000045">
    <property type="term" value="P:autophagosome assembly"/>
    <property type="evidence" value="ECO:0007669"/>
    <property type="project" value="TreeGrafter"/>
</dbReference>
<keyword evidence="5" id="KW-0072">Autophagy</keyword>
<evidence type="ECO:0000313" key="8">
    <source>
        <dbReference type="Proteomes" id="UP000294530"/>
    </source>
</evidence>
<proteinExistence type="inferred from homology"/>
<dbReference type="KEGG" id="blac:94349016"/>
<dbReference type="GO" id="GO:0061651">
    <property type="term" value="F:Atg12 conjugating enzyme activity"/>
    <property type="evidence" value="ECO:0007669"/>
    <property type="project" value="TreeGrafter"/>
</dbReference>
<dbReference type="Pfam" id="PF03987">
    <property type="entry name" value="Autophagy_act_C"/>
    <property type="match status" value="1"/>
</dbReference>
<evidence type="ECO:0000256" key="2">
    <source>
        <dbReference type="ARBA" id="ARBA00021099"/>
    </source>
</evidence>
<name>A0A976FLN6_BRELC</name>
<dbReference type="RefSeq" id="XP_067818353.1">
    <property type="nucleotide sequence ID" value="XM_067963345.1"/>
</dbReference>
<dbReference type="GO" id="GO:0005829">
    <property type="term" value="C:cytosol"/>
    <property type="evidence" value="ECO:0007669"/>
    <property type="project" value="TreeGrafter"/>
</dbReference>
<accession>A0A976FLN6</accession>
<dbReference type="Proteomes" id="UP000294530">
    <property type="component" value="Unassembled WGS sequence"/>
</dbReference>
<dbReference type="PANTHER" id="PTHR14957">
    <property type="entry name" value="UBIQUITIN-LIKE-CONJUGATING ENZYME ATG10"/>
    <property type="match status" value="1"/>
</dbReference>
<dbReference type="AlphaFoldDB" id="A0A976FLN6"/>
<evidence type="ECO:0000256" key="1">
    <source>
        <dbReference type="ARBA" id="ARBA00005696"/>
    </source>
</evidence>
<dbReference type="GO" id="GO:0000422">
    <property type="term" value="P:autophagy of mitochondrion"/>
    <property type="evidence" value="ECO:0007669"/>
    <property type="project" value="TreeGrafter"/>
</dbReference>
<dbReference type="OrthoDB" id="4089664at2759"/>
<keyword evidence="4" id="KW-0833">Ubl conjugation pathway</keyword>
<dbReference type="InterPro" id="IPR007135">
    <property type="entry name" value="Atg3/Atg10"/>
</dbReference>
<dbReference type="PANTHER" id="PTHR14957:SF1">
    <property type="entry name" value="UBIQUITIN-LIKE-CONJUGATING ENZYME ATG10"/>
    <property type="match status" value="1"/>
</dbReference>
<keyword evidence="3" id="KW-0808">Transferase</keyword>
<dbReference type="EMBL" id="SHOA02000016">
    <property type="protein sequence ID" value="TDH68854.1"/>
    <property type="molecule type" value="Genomic_DNA"/>
</dbReference>
<gene>
    <name evidence="7" type="ORF">CCR75_005263</name>
</gene>
<comment type="similarity">
    <text evidence="1">Belongs to the ATG10 family.</text>
</comment>
<sequence length="238" mass="27180">MRDGSLSYEAFCAEAELLQQRSHELASRQRVGRDKCVATWDWKHGNRQHLDGNSYLISTENVRQLPFDIDLNTLTAPDIVEAQHDGVGKFLRLCLASKFLQIHVEEVQKTVHQSGKGRLVLFEFHIVYHTIYQTPVLYFRALAEDGTPLSFNCVTNDVLFPGSDEQSTFVAMDMHPVLDEPFAFLHPCETAPVMQLLQAQFKDLSSLRNCNVPHYLASWLSLVHPLTGISPLDYYFRQ</sequence>
<evidence type="ECO:0000256" key="4">
    <source>
        <dbReference type="ARBA" id="ARBA00022786"/>
    </source>
</evidence>
<comment type="caution">
    <text evidence="7">The sequence shown here is derived from an EMBL/GenBank/DDBJ whole genome shotgun (WGS) entry which is preliminary data.</text>
</comment>
<protein>
    <recommendedName>
        <fullName evidence="2">Ubiquitin-like-conjugating enzyme ATG10</fullName>
    </recommendedName>
    <alternativeName>
        <fullName evidence="6">Autophagy-related protein 10</fullName>
    </alternativeName>
</protein>
<evidence type="ECO:0000256" key="6">
    <source>
        <dbReference type="ARBA" id="ARBA00029833"/>
    </source>
</evidence>
<dbReference type="GeneID" id="94349016"/>